<evidence type="ECO:0000256" key="1">
    <source>
        <dbReference type="SAM" id="MobiDB-lite"/>
    </source>
</evidence>
<evidence type="ECO:0000313" key="3">
    <source>
        <dbReference type="Proteomes" id="UP001380290"/>
    </source>
</evidence>
<feature type="region of interest" description="Disordered" evidence="1">
    <location>
        <begin position="23"/>
        <end position="57"/>
    </location>
</feature>
<organism evidence="2 3">
    <name type="scientific">Pseudomonas farsensis</name>
    <dbReference type="NCBI Taxonomy" id="2745492"/>
    <lineage>
        <taxon>Bacteria</taxon>
        <taxon>Pseudomonadati</taxon>
        <taxon>Pseudomonadota</taxon>
        <taxon>Gammaproteobacteria</taxon>
        <taxon>Pseudomonadales</taxon>
        <taxon>Pseudomonadaceae</taxon>
        <taxon>Pseudomonas</taxon>
    </lineage>
</organism>
<proteinExistence type="predicted"/>
<evidence type="ECO:0000313" key="2">
    <source>
        <dbReference type="EMBL" id="MEJ5863149.1"/>
    </source>
</evidence>
<accession>A0ABU8QR68</accession>
<protein>
    <submittedName>
        <fullName evidence="2">Uncharacterized protein</fullName>
    </submittedName>
</protein>
<dbReference type="EMBL" id="JBBHLC010000014">
    <property type="protein sequence ID" value="MEJ5863149.1"/>
    <property type="molecule type" value="Genomic_DNA"/>
</dbReference>
<reference evidence="2 3" key="1">
    <citation type="submission" date="2024-02" db="EMBL/GenBank/DDBJ databases">
        <title>Identification of pathogenicity and growth-promoting function of Pseudomonas putida variant.</title>
        <authorList>
            <person name="Sun J."/>
        </authorList>
    </citation>
    <scope>NUCLEOTIDE SEQUENCE [LARGE SCALE GENOMIC DNA]</scope>
    <source>
        <strain evidence="2 3">A03</strain>
    </source>
</reference>
<sequence length="57" mass="6232">MYVVTARFLVFSPVITQVVRRKRATPATPDCINPPVSTPADKNHYLGEIDNEASSSA</sequence>
<dbReference type="Proteomes" id="UP001380290">
    <property type="component" value="Unassembled WGS sequence"/>
</dbReference>
<gene>
    <name evidence="2" type="ORF">V7S98_07880</name>
</gene>
<name>A0ABU8QR68_9PSED</name>
<comment type="caution">
    <text evidence="2">The sequence shown here is derived from an EMBL/GenBank/DDBJ whole genome shotgun (WGS) entry which is preliminary data.</text>
</comment>
<keyword evidence="3" id="KW-1185">Reference proteome</keyword>
<dbReference type="RefSeq" id="WP_339598854.1">
    <property type="nucleotide sequence ID" value="NZ_JBBHLC010000014.1"/>
</dbReference>